<gene>
    <name evidence="8" type="ORF">PQR66_27440</name>
</gene>
<proteinExistence type="predicted"/>
<evidence type="ECO:0000259" key="6">
    <source>
        <dbReference type="Pfam" id="PF09436"/>
    </source>
</evidence>
<evidence type="ECO:0000256" key="3">
    <source>
        <dbReference type="ARBA" id="ARBA00022801"/>
    </source>
</evidence>
<dbReference type="EMBL" id="JAQQFN010000023">
    <property type="protein sequence ID" value="MFL9886803.1"/>
    <property type="molecule type" value="Genomic_DNA"/>
</dbReference>
<dbReference type="RefSeq" id="WP_408330562.1">
    <property type="nucleotide sequence ID" value="NZ_JAQQFH010000015.1"/>
</dbReference>
<evidence type="ECO:0000259" key="7">
    <source>
        <dbReference type="Pfam" id="PF14464"/>
    </source>
</evidence>
<dbReference type="InterPro" id="IPR028090">
    <property type="entry name" value="JAB_dom_prok"/>
</dbReference>
<feature type="domain" description="DUF2016" evidence="6">
    <location>
        <begin position="4"/>
        <end position="75"/>
    </location>
</feature>
<dbReference type="NCBIfam" id="TIGR03735">
    <property type="entry name" value="PRTRC_A"/>
    <property type="match status" value="1"/>
</dbReference>
<keyword evidence="3" id="KW-0378">Hydrolase</keyword>
<evidence type="ECO:0000256" key="4">
    <source>
        <dbReference type="ARBA" id="ARBA00022833"/>
    </source>
</evidence>
<evidence type="ECO:0000256" key="5">
    <source>
        <dbReference type="ARBA" id="ARBA00023049"/>
    </source>
</evidence>
<comment type="caution">
    <text evidence="8">The sequence shown here is derived from an EMBL/GenBank/DDBJ whole genome shotgun (WGS) entry which is preliminary data.</text>
</comment>
<sequence>MNVIDLTLQRSMPSVMVPKREAIEPMATNGERLLIAANGVFIEIRRSWLRLVRRVATYSVATAIPYGDVDEQTQLVCGAIPASLVGGFATMARAAFPKETGAWIVWSPTSGNFRLVPVEIRTHDERSLDYVPPRLELDEQLVVDCHSHGREPAFFSPTDDGDDEHEVKLALVVGNCSAPTPSVVMRLCAKGIFEHLERVPCAWYEAIAKEAA</sequence>
<evidence type="ECO:0000256" key="1">
    <source>
        <dbReference type="ARBA" id="ARBA00022670"/>
    </source>
</evidence>
<keyword evidence="4" id="KW-0862">Zinc</keyword>
<dbReference type="InterPro" id="IPR018560">
    <property type="entry name" value="DUF2016"/>
</dbReference>
<accession>A0ABW8ZXI8</accession>
<feature type="domain" description="JAB" evidence="7">
    <location>
        <begin position="82"/>
        <end position="180"/>
    </location>
</feature>
<dbReference type="Proteomes" id="UP001629249">
    <property type="component" value="Unassembled WGS sequence"/>
</dbReference>
<keyword evidence="5" id="KW-0482">Metalloprotease</keyword>
<evidence type="ECO:0000313" key="8">
    <source>
        <dbReference type="EMBL" id="MFL9886803.1"/>
    </source>
</evidence>
<reference evidence="8 9" key="1">
    <citation type="journal article" date="2024" name="Chem. Sci.">
        <title>Discovery of megapolipeptins by genome mining of a Burkholderiales bacteria collection.</title>
        <authorList>
            <person name="Paulo B.S."/>
            <person name="Recchia M.J.J."/>
            <person name="Lee S."/>
            <person name="Fergusson C.H."/>
            <person name="Romanowski S.B."/>
            <person name="Hernandez A."/>
            <person name="Krull N."/>
            <person name="Liu D.Y."/>
            <person name="Cavanagh H."/>
            <person name="Bos A."/>
            <person name="Gray C.A."/>
            <person name="Murphy B.T."/>
            <person name="Linington R.G."/>
            <person name="Eustaquio A.S."/>
        </authorList>
    </citation>
    <scope>NUCLEOTIDE SEQUENCE [LARGE SCALE GENOMIC DNA]</scope>
    <source>
        <strain evidence="8 9">RL16-012-BIC-B</strain>
    </source>
</reference>
<dbReference type="InterPro" id="IPR022499">
    <property type="entry name" value="PRTRC_protein-A"/>
</dbReference>
<evidence type="ECO:0000313" key="9">
    <source>
        <dbReference type="Proteomes" id="UP001629249"/>
    </source>
</evidence>
<name>A0ABW8ZXI8_9BURK</name>
<organism evidence="8 9">
    <name type="scientific">Paraburkholderia agricolaris</name>
    <dbReference type="NCBI Taxonomy" id="2152888"/>
    <lineage>
        <taxon>Bacteria</taxon>
        <taxon>Pseudomonadati</taxon>
        <taxon>Pseudomonadota</taxon>
        <taxon>Betaproteobacteria</taxon>
        <taxon>Burkholderiales</taxon>
        <taxon>Burkholderiaceae</taxon>
        <taxon>Paraburkholderia</taxon>
    </lineage>
</organism>
<keyword evidence="2" id="KW-0479">Metal-binding</keyword>
<dbReference type="Pfam" id="PF09436">
    <property type="entry name" value="DUF2016"/>
    <property type="match status" value="1"/>
</dbReference>
<protein>
    <submittedName>
        <fullName evidence="8">PRTRC system protein A</fullName>
    </submittedName>
</protein>
<evidence type="ECO:0000256" key="2">
    <source>
        <dbReference type="ARBA" id="ARBA00022723"/>
    </source>
</evidence>
<keyword evidence="9" id="KW-1185">Reference proteome</keyword>
<keyword evidence="1" id="KW-0645">Protease</keyword>
<dbReference type="Pfam" id="PF14464">
    <property type="entry name" value="Prok-JAB"/>
    <property type="match status" value="1"/>
</dbReference>